<dbReference type="InterPro" id="IPR004477">
    <property type="entry name" value="ComEC_N"/>
</dbReference>
<evidence type="ECO:0000313" key="8">
    <source>
        <dbReference type="EMBL" id="PIP61527.1"/>
    </source>
</evidence>
<comment type="caution">
    <text evidence="8">The sequence shown here is derived from an EMBL/GenBank/DDBJ whole genome shotgun (WGS) entry which is preliminary data.</text>
</comment>
<dbReference type="InterPro" id="IPR052159">
    <property type="entry name" value="Competence_DNA_uptake"/>
</dbReference>
<dbReference type="PANTHER" id="PTHR30619">
    <property type="entry name" value="DNA INTERNALIZATION/COMPETENCE PROTEIN COMEC/REC2"/>
    <property type="match status" value="1"/>
</dbReference>
<dbReference type="EMBL" id="PCTA01000024">
    <property type="protein sequence ID" value="PIP61527.1"/>
    <property type="molecule type" value="Genomic_DNA"/>
</dbReference>
<name>A0A2H0BV25_9BACT</name>
<feature type="transmembrane region" description="Helical" evidence="6">
    <location>
        <begin position="74"/>
        <end position="90"/>
    </location>
</feature>
<dbReference type="Proteomes" id="UP000231246">
    <property type="component" value="Unassembled WGS sequence"/>
</dbReference>
<dbReference type="PANTHER" id="PTHR30619:SF1">
    <property type="entry name" value="RECOMBINATION PROTEIN 2"/>
    <property type="match status" value="1"/>
</dbReference>
<evidence type="ECO:0000256" key="3">
    <source>
        <dbReference type="ARBA" id="ARBA00022692"/>
    </source>
</evidence>
<gene>
    <name evidence="8" type="ORF">COW99_03600</name>
</gene>
<dbReference type="AlphaFoldDB" id="A0A2H0BV25"/>
<sequence length="259" mass="28713">MLFGQKYSHMPQALYNDLITTGTLHVVALSGTNVSILIRVVDKVFGSIGRRFGFIATMVTITLFVAMVGADPPIVRATIMGGLATLISYIGRRTYVIYSLLFTAALMLIIKPEWLTSLSFQLSFFATLGIIIFDNRGQKPHSRNVNLAHSWNVQIGLVASWFKFIFMENLRTTLAAQVFITPLLVYSFGRLSLVAPLTNALGLWVVEYITWLGILLVTAGAVIRPLGVLLGMILWLLLTIFIVIVEVTALIPFAQINFF</sequence>
<evidence type="ECO:0000256" key="6">
    <source>
        <dbReference type="SAM" id="Phobius"/>
    </source>
</evidence>
<evidence type="ECO:0000256" key="5">
    <source>
        <dbReference type="ARBA" id="ARBA00023136"/>
    </source>
</evidence>
<evidence type="ECO:0000256" key="2">
    <source>
        <dbReference type="ARBA" id="ARBA00022475"/>
    </source>
</evidence>
<keyword evidence="2" id="KW-1003">Cell membrane</keyword>
<feature type="transmembrane region" description="Helical" evidence="6">
    <location>
        <begin position="201"/>
        <end position="223"/>
    </location>
</feature>
<feature type="transmembrane region" description="Helical" evidence="6">
    <location>
        <begin position="18"/>
        <end position="40"/>
    </location>
</feature>
<feature type="transmembrane region" description="Helical" evidence="6">
    <location>
        <begin position="95"/>
        <end position="112"/>
    </location>
</feature>
<keyword evidence="3 6" id="KW-0812">Transmembrane</keyword>
<feature type="transmembrane region" description="Helical" evidence="6">
    <location>
        <begin position="172"/>
        <end position="189"/>
    </location>
</feature>
<evidence type="ECO:0000256" key="4">
    <source>
        <dbReference type="ARBA" id="ARBA00022989"/>
    </source>
</evidence>
<feature type="transmembrane region" description="Helical" evidence="6">
    <location>
        <begin position="52"/>
        <end position="68"/>
    </location>
</feature>
<feature type="transmembrane region" description="Helical" evidence="6">
    <location>
        <begin position="229"/>
        <end position="254"/>
    </location>
</feature>
<organism evidence="8 9">
    <name type="scientific">Candidatus Roizmanbacteria bacterium CG22_combo_CG10-13_8_21_14_all_38_20</name>
    <dbReference type="NCBI Taxonomy" id="1974862"/>
    <lineage>
        <taxon>Bacteria</taxon>
        <taxon>Candidatus Roizmaniibacteriota</taxon>
    </lineage>
</organism>
<evidence type="ECO:0000259" key="7">
    <source>
        <dbReference type="Pfam" id="PF03772"/>
    </source>
</evidence>
<evidence type="ECO:0000256" key="1">
    <source>
        <dbReference type="ARBA" id="ARBA00004651"/>
    </source>
</evidence>
<feature type="domain" description="ComEC/Rec2-related protein" evidence="7">
    <location>
        <begin position="1"/>
        <end position="257"/>
    </location>
</feature>
<proteinExistence type="predicted"/>
<evidence type="ECO:0000313" key="9">
    <source>
        <dbReference type="Proteomes" id="UP000231246"/>
    </source>
</evidence>
<reference evidence="8 9" key="1">
    <citation type="submission" date="2017-09" db="EMBL/GenBank/DDBJ databases">
        <title>Depth-based differentiation of microbial function through sediment-hosted aquifers and enrichment of novel symbionts in the deep terrestrial subsurface.</title>
        <authorList>
            <person name="Probst A.J."/>
            <person name="Ladd B."/>
            <person name="Jarett J.K."/>
            <person name="Geller-Mcgrath D.E."/>
            <person name="Sieber C.M."/>
            <person name="Emerson J.B."/>
            <person name="Anantharaman K."/>
            <person name="Thomas B.C."/>
            <person name="Malmstrom R."/>
            <person name="Stieglmeier M."/>
            <person name="Klingl A."/>
            <person name="Woyke T."/>
            <person name="Ryan C.M."/>
            <person name="Banfield J.F."/>
        </authorList>
    </citation>
    <scope>NUCLEOTIDE SEQUENCE [LARGE SCALE GENOMIC DNA]</scope>
    <source>
        <strain evidence="8">CG22_combo_CG10-13_8_21_14_all_38_20</strain>
    </source>
</reference>
<dbReference type="NCBIfam" id="TIGR00360">
    <property type="entry name" value="ComEC_N-term"/>
    <property type="match status" value="1"/>
</dbReference>
<feature type="transmembrane region" description="Helical" evidence="6">
    <location>
        <begin position="118"/>
        <end position="135"/>
    </location>
</feature>
<protein>
    <recommendedName>
        <fullName evidence="7">ComEC/Rec2-related protein domain-containing protein</fullName>
    </recommendedName>
</protein>
<keyword evidence="5 6" id="KW-0472">Membrane</keyword>
<dbReference type="GO" id="GO:0005886">
    <property type="term" value="C:plasma membrane"/>
    <property type="evidence" value="ECO:0007669"/>
    <property type="project" value="UniProtKB-SubCell"/>
</dbReference>
<keyword evidence="4 6" id="KW-1133">Transmembrane helix</keyword>
<accession>A0A2H0BV25</accession>
<dbReference type="Pfam" id="PF03772">
    <property type="entry name" value="Competence"/>
    <property type="match status" value="1"/>
</dbReference>
<feature type="transmembrane region" description="Helical" evidence="6">
    <location>
        <begin position="147"/>
        <end position="166"/>
    </location>
</feature>
<comment type="subcellular location">
    <subcellularLocation>
        <location evidence="1">Cell membrane</location>
        <topology evidence="1">Multi-pass membrane protein</topology>
    </subcellularLocation>
</comment>